<feature type="domain" description="Outer membrane protein beta-barrel" evidence="9">
    <location>
        <begin position="11"/>
        <end position="239"/>
    </location>
</feature>
<dbReference type="GO" id="GO:0009279">
    <property type="term" value="C:cell outer membrane"/>
    <property type="evidence" value="ECO:0007669"/>
    <property type="project" value="UniProtKB-SubCell"/>
</dbReference>
<evidence type="ECO:0000313" key="11">
    <source>
        <dbReference type="Proteomes" id="UP000646478"/>
    </source>
</evidence>
<keyword evidence="6" id="KW-0998">Cell outer membrane</keyword>
<comment type="caution">
    <text evidence="10">The sequence shown here is derived from an EMBL/GenBank/DDBJ whole genome shotgun (WGS) entry which is preliminary data.</text>
</comment>
<protein>
    <submittedName>
        <fullName evidence="10">Outer membrane protein</fullName>
    </submittedName>
</protein>
<name>A0A916WDG0_9HYPH</name>
<dbReference type="AlphaFoldDB" id="A0A916WDG0"/>
<dbReference type="InterPro" id="IPR011250">
    <property type="entry name" value="OMP/PagP_B-barrel"/>
</dbReference>
<evidence type="ECO:0000313" key="10">
    <source>
        <dbReference type="EMBL" id="GGA88498.1"/>
    </source>
</evidence>
<evidence type="ECO:0000256" key="5">
    <source>
        <dbReference type="ARBA" id="ARBA00023136"/>
    </source>
</evidence>
<evidence type="ECO:0000256" key="1">
    <source>
        <dbReference type="ARBA" id="ARBA00004442"/>
    </source>
</evidence>
<reference evidence="10" key="2">
    <citation type="submission" date="2020-09" db="EMBL/GenBank/DDBJ databases">
        <authorList>
            <person name="Sun Q."/>
            <person name="Zhou Y."/>
        </authorList>
    </citation>
    <scope>NUCLEOTIDE SEQUENCE</scope>
    <source>
        <strain evidence="10">CGMCC 1.15082</strain>
    </source>
</reference>
<comment type="subcellular location">
    <subcellularLocation>
        <location evidence="1">Cell outer membrane</location>
    </subcellularLocation>
</comment>
<evidence type="ECO:0000256" key="2">
    <source>
        <dbReference type="ARBA" id="ARBA00022452"/>
    </source>
</evidence>
<gene>
    <name evidence="10" type="primary">omp</name>
    <name evidence="10" type="ORF">GCM10011491_15340</name>
</gene>
<comment type="similarity">
    <text evidence="7">Belongs to the Omp25/RopB family.</text>
</comment>
<dbReference type="NCBIfam" id="TIGR01414">
    <property type="entry name" value="autotrans_barl"/>
    <property type="match status" value="1"/>
</dbReference>
<dbReference type="PANTHER" id="PTHR34001">
    <property type="entry name" value="BLL7405 PROTEIN"/>
    <property type="match status" value="1"/>
</dbReference>
<evidence type="ECO:0000256" key="8">
    <source>
        <dbReference type="SAM" id="SignalP"/>
    </source>
</evidence>
<evidence type="ECO:0000256" key="3">
    <source>
        <dbReference type="ARBA" id="ARBA00022692"/>
    </source>
</evidence>
<dbReference type="InterPro" id="IPR027385">
    <property type="entry name" value="Beta-barrel_OMP"/>
</dbReference>
<dbReference type="EMBL" id="BMHH01000005">
    <property type="protein sequence ID" value="GGA88498.1"/>
    <property type="molecule type" value="Genomic_DNA"/>
</dbReference>
<keyword evidence="5" id="KW-0472">Membrane</keyword>
<organism evidence="10 11">
    <name type="scientific">Brucella endophytica</name>
    <dbReference type="NCBI Taxonomy" id="1963359"/>
    <lineage>
        <taxon>Bacteria</taxon>
        <taxon>Pseudomonadati</taxon>
        <taxon>Pseudomonadota</taxon>
        <taxon>Alphaproteobacteria</taxon>
        <taxon>Hyphomicrobiales</taxon>
        <taxon>Brucellaceae</taxon>
        <taxon>Brucella/Ochrobactrum group</taxon>
        <taxon>Brucella</taxon>
    </lineage>
</organism>
<keyword evidence="3" id="KW-0812">Transmembrane</keyword>
<evidence type="ECO:0000256" key="4">
    <source>
        <dbReference type="ARBA" id="ARBA00022729"/>
    </source>
</evidence>
<feature type="signal peptide" evidence="8">
    <location>
        <begin position="1"/>
        <end position="22"/>
    </location>
</feature>
<evidence type="ECO:0000256" key="6">
    <source>
        <dbReference type="ARBA" id="ARBA00023237"/>
    </source>
</evidence>
<dbReference type="Pfam" id="PF13505">
    <property type="entry name" value="OMP_b-brl"/>
    <property type="match status" value="1"/>
</dbReference>
<keyword evidence="4 8" id="KW-0732">Signal</keyword>
<keyword evidence="2" id="KW-1134">Transmembrane beta strand</keyword>
<dbReference type="Gene3D" id="2.40.160.20">
    <property type="match status" value="1"/>
</dbReference>
<evidence type="ECO:0000256" key="7">
    <source>
        <dbReference type="ARBA" id="ARBA00038306"/>
    </source>
</evidence>
<dbReference type="SUPFAM" id="SSF56925">
    <property type="entry name" value="OMPA-like"/>
    <property type="match status" value="1"/>
</dbReference>
<dbReference type="PANTHER" id="PTHR34001:SF3">
    <property type="entry name" value="BLL7405 PROTEIN"/>
    <property type="match status" value="1"/>
</dbReference>
<keyword evidence="11" id="KW-1185">Reference proteome</keyword>
<dbReference type="Proteomes" id="UP000646478">
    <property type="component" value="Unassembled WGS sequence"/>
</dbReference>
<dbReference type="InterPro" id="IPR006315">
    <property type="entry name" value="OM_autotransptr_brl_dom"/>
</dbReference>
<dbReference type="RefSeq" id="WP_188823079.1">
    <property type="nucleotide sequence ID" value="NZ_BMHH01000005.1"/>
</dbReference>
<feature type="chain" id="PRO_5036880187" evidence="8">
    <location>
        <begin position="23"/>
        <end position="239"/>
    </location>
</feature>
<accession>A0A916WDG0</accession>
<reference evidence="10" key="1">
    <citation type="journal article" date="2014" name="Int. J. Syst. Evol. Microbiol.">
        <title>Complete genome sequence of Corynebacterium casei LMG S-19264T (=DSM 44701T), isolated from a smear-ripened cheese.</title>
        <authorList>
            <consortium name="US DOE Joint Genome Institute (JGI-PGF)"/>
            <person name="Walter F."/>
            <person name="Albersmeier A."/>
            <person name="Kalinowski J."/>
            <person name="Ruckert C."/>
        </authorList>
    </citation>
    <scope>NUCLEOTIDE SEQUENCE</scope>
    <source>
        <strain evidence="10">CGMCC 1.15082</strain>
    </source>
</reference>
<evidence type="ECO:0000259" key="9">
    <source>
        <dbReference type="Pfam" id="PF13505"/>
    </source>
</evidence>
<proteinExistence type="inferred from homology"/>
<sequence>MKIMHMILVSAIALGAATAARAADVIPQEPAPPEALPPAFSWTGAYLGGQVGYGWGRSKFNIYDEDLDADNSTLKSKGFIGGVFAGYNWEAGNGFLVGADADFNYARVKKSNDDFDDEDGYESGETKLGWLGAVRGRVGYAVDRFLPYVAGGVAFGEVKHSFEEIDVAEPARYTADLKKTHVGWTVGGGVDYAATDNIFLRLEYRYTDLGKKTYHISDEDSFKTGFKMHEVRVGVAYKF</sequence>
<dbReference type="InterPro" id="IPR051692">
    <property type="entry name" value="OMP-like"/>
</dbReference>